<dbReference type="InterPro" id="IPR001958">
    <property type="entry name" value="Tet-R_TetA/multi-R_MdtG-like"/>
</dbReference>
<accession>A0A9X1U1F2</accession>
<gene>
    <name evidence="8" type="ORF">K8089_07055</name>
</gene>
<feature type="domain" description="Major facilitator superfamily (MFS) profile" evidence="7">
    <location>
        <begin position="9"/>
        <end position="405"/>
    </location>
</feature>
<keyword evidence="3 6" id="KW-0812">Transmembrane</keyword>
<keyword evidence="2" id="KW-0813">Transport</keyword>
<feature type="transmembrane region" description="Helical" evidence="6">
    <location>
        <begin position="183"/>
        <end position="204"/>
    </location>
</feature>
<protein>
    <submittedName>
        <fullName evidence="8">MFS transporter</fullName>
    </submittedName>
</protein>
<proteinExistence type="predicted"/>
<evidence type="ECO:0000313" key="8">
    <source>
        <dbReference type="EMBL" id="MCG2418775.1"/>
    </source>
</evidence>
<evidence type="ECO:0000256" key="5">
    <source>
        <dbReference type="ARBA" id="ARBA00023136"/>
    </source>
</evidence>
<feature type="transmembrane region" description="Helical" evidence="6">
    <location>
        <begin position="296"/>
        <end position="313"/>
    </location>
</feature>
<dbReference type="Pfam" id="PF07690">
    <property type="entry name" value="MFS_1"/>
    <property type="match status" value="1"/>
</dbReference>
<dbReference type="InterPro" id="IPR020846">
    <property type="entry name" value="MFS_dom"/>
</dbReference>
<dbReference type="GO" id="GO:0022857">
    <property type="term" value="F:transmembrane transporter activity"/>
    <property type="evidence" value="ECO:0007669"/>
    <property type="project" value="InterPro"/>
</dbReference>
<evidence type="ECO:0000259" key="7">
    <source>
        <dbReference type="PROSITE" id="PS50850"/>
    </source>
</evidence>
<evidence type="ECO:0000256" key="3">
    <source>
        <dbReference type="ARBA" id="ARBA00022692"/>
    </source>
</evidence>
<reference evidence="8" key="1">
    <citation type="submission" date="2021-09" db="EMBL/GenBank/DDBJ databases">
        <title>Genome of Aequorivita sp. strain F47161.</title>
        <authorList>
            <person name="Wang Y."/>
        </authorList>
    </citation>
    <scope>NUCLEOTIDE SEQUENCE</scope>
    <source>
        <strain evidence="8">F47161</strain>
    </source>
</reference>
<feature type="transmembrane region" description="Helical" evidence="6">
    <location>
        <begin position="319"/>
        <end position="341"/>
    </location>
</feature>
<feature type="transmembrane region" description="Helical" evidence="6">
    <location>
        <begin position="12"/>
        <end position="31"/>
    </location>
</feature>
<comment type="subcellular location">
    <subcellularLocation>
        <location evidence="1">Membrane</location>
        <topology evidence="1">Multi-pass membrane protein</topology>
    </subcellularLocation>
</comment>
<dbReference type="PROSITE" id="PS50850">
    <property type="entry name" value="MFS"/>
    <property type="match status" value="1"/>
</dbReference>
<dbReference type="SUPFAM" id="SSF103473">
    <property type="entry name" value="MFS general substrate transporter"/>
    <property type="match status" value="1"/>
</dbReference>
<feature type="transmembrane region" description="Helical" evidence="6">
    <location>
        <begin position="379"/>
        <end position="400"/>
    </location>
</feature>
<feature type="transmembrane region" description="Helical" evidence="6">
    <location>
        <begin position="264"/>
        <end position="284"/>
    </location>
</feature>
<evidence type="ECO:0000313" key="9">
    <source>
        <dbReference type="Proteomes" id="UP001139461"/>
    </source>
</evidence>
<feature type="transmembrane region" description="Helical" evidence="6">
    <location>
        <begin position="353"/>
        <end position="373"/>
    </location>
</feature>
<keyword evidence="9" id="KW-1185">Reference proteome</keyword>
<dbReference type="RefSeq" id="WP_237602573.1">
    <property type="nucleotide sequence ID" value="NZ_JAIRBA010000010.1"/>
</dbReference>
<evidence type="ECO:0000256" key="1">
    <source>
        <dbReference type="ARBA" id="ARBA00004141"/>
    </source>
</evidence>
<keyword evidence="4 6" id="KW-1133">Transmembrane helix</keyword>
<organism evidence="8 9">
    <name type="scientific">Aequorivita vitellina</name>
    <dbReference type="NCBI Taxonomy" id="2874475"/>
    <lineage>
        <taxon>Bacteria</taxon>
        <taxon>Pseudomonadati</taxon>
        <taxon>Bacteroidota</taxon>
        <taxon>Flavobacteriia</taxon>
        <taxon>Flavobacteriales</taxon>
        <taxon>Flavobacteriaceae</taxon>
        <taxon>Aequorivita</taxon>
    </lineage>
</organism>
<dbReference type="Gene3D" id="1.20.1250.20">
    <property type="entry name" value="MFS general substrate transporter like domains"/>
    <property type="match status" value="1"/>
</dbReference>
<dbReference type="CDD" id="cd17325">
    <property type="entry name" value="MFS_MdtG_SLC18_like"/>
    <property type="match status" value="1"/>
</dbReference>
<feature type="transmembrane region" description="Helical" evidence="6">
    <location>
        <begin position="224"/>
        <end position="252"/>
    </location>
</feature>
<name>A0A9X1U1F2_9FLAO</name>
<feature type="transmembrane region" description="Helical" evidence="6">
    <location>
        <begin position="83"/>
        <end position="102"/>
    </location>
</feature>
<evidence type="ECO:0000256" key="4">
    <source>
        <dbReference type="ARBA" id="ARBA00022989"/>
    </source>
</evidence>
<comment type="caution">
    <text evidence="8">The sequence shown here is derived from an EMBL/GenBank/DDBJ whole genome shotgun (WGS) entry which is preliminary data.</text>
</comment>
<keyword evidence="5 6" id="KW-0472">Membrane</keyword>
<sequence>MERKEKLNRIFLILLSLFVVMLGYGILLPTLPYYTERLAIKGNLDTDLINFHIGLLTSIYPFFQLLFVVVWGKLSDKYGRKPIIICGLIGFVIMQLLTGLATSLTMLYVARIFGGIFTSAVIPVSNAYLSDITSEKRRTKIMAWSGVAISSGVIFGPAIGSFLSQTDIHIKYTIGLLHLDRFSVPFLFASLLGLIVLFVVTKWLKNTARVPKFTTQKVSLRFTFTKYFIVLLLLSFVIQFAVTLFETVFSIYGKDELAFNSNQIGIGFMLCGAIMAVLQPVFATYGEKVLSTKKQIALGLFISGLSLIVFPFLNNEFMVYGLIIVFATGVAMVTPNLLSAVSLLSKNNTGRNISIQSSTNSIGQILGPILGTWMLAGSFYYPFIIAGMVVLFAIGLVYYLNQQSRGMNGALLVGQQKKSNDGP</sequence>
<evidence type="ECO:0000256" key="6">
    <source>
        <dbReference type="SAM" id="Phobius"/>
    </source>
</evidence>
<evidence type="ECO:0000256" key="2">
    <source>
        <dbReference type="ARBA" id="ARBA00022448"/>
    </source>
</evidence>
<dbReference type="InterPro" id="IPR036259">
    <property type="entry name" value="MFS_trans_sf"/>
</dbReference>
<feature type="transmembrane region" description="Helical" evidence="6">
    <location>
        <begin position="141"/>
        <end position="163"/>
    </location>
</feature>
<dbReference type="PRINTS" id="PR01035">
    <property type="entry name" value="TCRTETA"/>
</dbReference>
<dbReference type="PANTHER" id="PTHR23504:SF15">
    <property type="entry name" value="MAJOR FACILITATOR SUPERFAMILY (MFS) PROFILE DOMAIN-CONTAINING PROTEIN"/>
    <property type="match status" value="1"/>
</dbReference>
<dbReference type="AlphaFoldDB" id="A0A9X1U1F2"/>
<dbReference type="EMBL" id="JAIRBA010000010">
    <property type="protein sequence ID" value="MCG2418775.1"/>
    <property type="molecule type" value="Genomic_DNA"/>
</dbReference>
<feature type="transmembrane region" description="Helical" evidence="6">
    <location>
        <begin position="51"/>
        <end position="71"/>
    </location>
</feature>
<dbReference type="PANTHER" id="PTHR23504">
    <property type="entry name" value="MAJOR FACILITATOR SUPERFAMILY DOMAIN-CONTAINING PROTEIN 10"/>
    <property type="match status" value="1"/>
</dbReference>
<feature type="transmembrane region" description="Helical" evidence="6">
    <location>
        <begin position="108"/>
        <end position="129"/>
    </location>
</feature>
<dbReference type="Proteomes" id="UP001139461">
    <property type="component" value="Unassembled WGS sequence"/>
</dbReference>
<dbReference type="InterPro" id="IPR011701">
    <property type="entry name" value="MFS"/>
</dbReference>
<dbReference type="GO" id="GO:0016020">
    <property type="term" value="C:membrane"/>
    <property type="evidence" value="ECO:0007669"/>
    <property type="project" value="UniProtKB-SubCell"/>
</dbReference>